<evidence type="ECO:0000256" key="1">
    <source>
        <dbReference type="SAM" id="Phobius"/>
    </source>
</evidence>
<keyword evidence="3" id="KW-1185">Reference proteome</keyword>
<dbReference type="Pfam" id="PF07963">
    <property type="entry name" value="N_methyl"/>
    <property type="match status" value="1"/>
</dbReference>
<sequence length="131" mass="14457">MRVVTGFSLLEVMVSMVIAAIALLGLAAAQIKAMQFAQNSFNYTIALIHGQNAIERIWPDICHYQSVNSSLNPGLNPTAAWLYPNDPRFTLTLPNTFSLDMSLTVSWHDERMTDTGVDQISLHASFVNACL</sequence>
<dbReference type="PROSITE" id="PS00409">
    <property type="entry name" value="PROKAR_NTER_METHYL"/>
    <property type="match status" value="1"/>
</dbReference>
<name>A0A0F4QPJ6_9GAMM</name>
<dbReference type="RefSeq" id="WP_046004969.1">
    <property type="nucleotide sequence ID" value="NZ_JXYA01000021.1"/>
</dbReference>
<feature type="transmembrane region" description="Helical" evidence="1">
    <location>
        <begin position="6"/>
        <end position="29"/>
    </location>
</feature>
<keyword evidence="1" id="KW-0812">Transmembrane</keyword>
<evidence type="ECO:0000313" key="2">
    <source>
        <dbReference type="EMBL" id="KJZ09190.1"/>
    </source>
</evidence>
<dbReference type="NCBIfam" id="TIGR02532">
    <property type="entry name" value="IV_pilin_GFxxxE"/>
    <property type="match status" value="1"/>
</dbReference>
<reference evidence="2 3" key="1">
    <citation type="journal article" date="2015" name="BMC Genomics">
        <title>Genome mining reveals unlocked bioactive potential of marine Gram-negative bacteria.</title>
        <authorList>
            <person name="Machado H."/>
            <person name="Sonnenschein E.C."/>
            <person name="Melchiorsen J."/>
            <person name="Gram L."/>
        </authorList>
    </citation>
    <scope>NUCLEOTIDE SEQUENCE [LARGE SCALE GENOMIC DNA]</scope>
    <source>
        <strain evidence="2 3">S2471</strain>
    </source>
</reference>
<dbReference type="EMBL" id="JXYA01000021">
    <property type="protein sequence ID" value="KJZ09190.1"/>
    <property type="molecule type" value="Genomic_DNA"/>
</dbReference>
<dbReference type="AlphaFoldDB" id="A0A0F4QPJ6"/>
<organism evidence="2 3">
    <name type="scientific">Pseudoalteromonas rubra</name>
    <dbReference type="NCBI Taxonomy" id="43658"/>
    <lineage>
        <taxon>Bacteria</taxon>
        <taxon>Pseudomonadati</taxon>
        <taxon>Pseudomonadota</taxon>
        <taxon>Gammaproteobacteria</taxon>
        <taxon>Alteromonadales</taxon>
        <taxon>Pseudoalteromonadaceae</taxon>
        <taxon>Pseudoalteromonas</taxon>
    </lineage>
</organism>
<dbReference type="PATRIC" id="fig|43658.5.peg.2275"/>
<evidence type="ECO:0000313" key="3">
    <source>
        <dbReference type="Proteomes" id="UP000033452"/>
    </source>
</evidence>
<protein>
    <submittedName>
        <fullName evidence="2">N-terminal cleavage protein</fullName>
    </submittedName>
</protein>
<dbReference type="Proteomes" id="UP000033452">
    <property type="component" value="Unassembled WGS sequence"/>
</dbReference>
<accession>A0A0F4QPJ6</accession>
<dbReference type="InterPro" id="IPR012902">
    <property type="entry name" value="N_methyl_site"/>
</dbReference>
<dbReference type="OrthoDB" id="5768437at2"/>
<proteinExistence type="predicted"/>
<keyword evidence="1" id="KW-0472">Membrane</keyword>
<keyword evidence="1" id="KW-1133">Transmembrane helix</keyword>
<gene>
    <name evidence="2" type="ORF">TW77_10740</name>
</gene>
<comment type="caution">
    <text evidence="2">The sequence shown here is derived from an EMBL/GenBank/DDBJ whole genome shotgun (WGS) entry which is preliminary data.</text>
</comment>